<keyword evidence="2" id="KW-1185">Reference proteome</keyword>
<dbReference type="InterPro" id="IPR023296">
    <property type="entry name" value="Glyco_hydro_beta-prop_sf"/>
</dbReference>
<dbReference type="RefSeq" id="WP_261852435.1">
    <property type="nucleotide sequence ID" value="NZ_BQXY01000003.1"/>
</dbReference>
<dbReference type="Proteomes" id="UP001057868">
    <property type="component" value="Unassembled WGS sequence"/>
</dbReference>
<name>A0A9W5Y2R1_9CLOT</name>
<accession>A0A9W5Y2R1</accession>
<protein>
    <recommendedName>
        <fullName evidence="3">Glycosyl hydrolase family 32 N-terminal domain-containing protein</fullName>
    </recommendedName>
</protein>
<gene>
    <name evidence="1" type="ORF">CFOLD11_23030</name>
</gene>
<comment type="caution">
    <text evidence="1">The sequence shown here is derived from an EMBL/GenBank/DDBJ whole genome shotgun (WGS) entry which is preliminary data.</text>
</comment>
<dbReference type="EMBL" id="BQXY01000003">
    <property type="protein sequence ID" value="GKU25477.1"/>
    <property type="molecule type" value="Genomic_DNA"/>
</dbReference>
<evidence type="ECO:0000313" key="2">
    <source>
        <dbReference type="Proteomes" id="UP001057868"/>
    </source>
</evidence>
<dbReference type="PANTHER" id="PTHR35279:SF1">
    <property type="entry name" value="ARABINANASE_LEVANSUCRASE_INVERTASE"/>
    <property type="match status" value="1"/>
</dbReference>
<sequence length="221" mass="24691">MIRTAKSSDGINWINDTNITQDPTDPLLPFSIYNGSYGPADILYFPQNNPTLDKINPFNNRYVMYYDVTNGAIEEIALAISGDGLFWARIGNQPVLPRGGAGQWDQNYACEGAVVLRIAPNYFKMWYSGGVNTSNEGIGCASSTDGINWTKFSGNPVFSIYQGVPWRNERTYNPWALYDPLQFSGHGESVFYKLWLTGESTTSSPDIGYATMENCFWLPLI</sequence>
<evidence type="ECO:0008006" key="3">
    <source>
        <dbReference type="Google" id="ProtNLM"/>
    </source>
</evidence>
<dbReference type="PANTHER" id="PTHR35279">
    <property type="match status" value="1"/>
</dbReference>
<dbReference type="Gene3D" id="2.115.10.20">
    <property type="entry name" value="Glycosyl hydrolase domain, family 43"/>
    <property type="match status" value="1"/>
</dbReference>
<organism evidence="1 2">
    <name type="scientific">Clostridium folliculivorans</name>
    <dbReference type="NCBI Taxonomy" id="2886038"/>
    <lineage>
        <taxon>Bacteria</taxon>
        <taxon>Bacillati</taxon>
        <taxon>Bacillota</taxon>
        <taxon>Clostridia</taxon>
        <taxon>Eubacteriales</taxon>
        <taxon>Clostridiaceae</taxon>
        <taxon>Clostridium</taxon>
    </lineage>
</organism>
<reference evidence="1" key="1">
    <citation type="journal article" date="2023" name="Int. J. Syst. Evol. Microbiol.">
        <title>&lt;i&gt;Clostridium folliculivorans&lt;/i&gt; sp. nov., isolated from soil samples of an organic paddy in Japan.</title>
        <authorList>
            <person name="Tazawa J."/>
            <person name="Kobayashi H."/>
            <person name="Tanizawa Y."/>
            <person name="Uchino A."/>
            <person name="Tanaka F."/>
            <person name="Urashima Y."/>
            <person name="Miura S."/>
            <person name="Sakamoto M."/>
            <person name="Ohkuma M."/>
            <person name="Tohno M."/>
        </authorList>
    </citation>
    <scope>NUCLEOTIDE SEQUENCE</scope>
    <source>
        <strain evidence="1">D1-1</strain>
    </source>
</reference>
<proteinExistence type="predicted"/>
<dbReference type="SUPFAM" id="SSF75005">
    <property type="entry name" value="Arabinanase/levansucrase/invertase"/>
    <property type="match status" value="1"/>
</dbReference>
<dbReference type="AlphaFoldDB" id="A0A9W5Y2R1"/>
<evidence type="ECO:0000313" key="1">
    <source>
        <dbReference type="EMBL" id="GKU25477.1"/>
    </source>
</evidence>